<organism evidence="9 10">
    <name type="scientific">Lactuca virosa</name>
    <dbReference type="NCBI Taxonomy" id="75947"/>
    <lineage>
        <taxon>Eukaryota</taxon>
        <taxon>Viridiplantae</taxon>
        <taxon>Streptophyta</taxon>
        <taxon>Embryophyta</taxon>
        <taxon>Tracheophyta</taxon>
        <taxon>Spermatophyta</taxon>
        <taxon>Magnoliopsida</taxon>
        <taxon>eudicotyledons</taxon>
        <taxon>Gunneridae</taxon>
        <taxon>Pentapetalae</taxon>
        <taxon>asterids</taxon>
        <taxon>campanulids</taxon>
        <taxon>Asterales</taxon>
        <taxon>Asteraceae</taxon>
        <taxon>Cichorioideae</taxon>
        <taxon>Cichorieae</taxon>
        <taxon>Lactucinae</taxon>
        <taxon>Lactuca</taxon>
    </lineage>
</organism>
<comment type="similarity">
    <text evidence="2">Belongs to the peptidase C19 family.</text>
</comment>
<dbReference type="Gene3D" id="3.90.70.10">
    <property type="entry name" value="Cysteine proteinases"/>
    <property type="match status" value="1"/>
</dbReference>
<dbReference type="Proteomes" id="UP001157418">
    <property type="component" value="Unassembled WGS sequence"/>
</dbReference>
<sequence length="394" mass="44499">MAGFQLQMTWQTSLLLKKRKNDPPLGFKNLGNTCYLNAVLQCLTYTPPLANFCLRIQHSENCKFLAHQDKKSDCPFCLLEKRIVRSLSIDSTLDTPGKIIGGLKVFAEHFRLGRQEDANEFLRYVIDACHTTCLRLKKLQQQRRKYVSNGGGDGFNGSTVVKEIFGGALQSQVKCLACGNESNKRLEGIFDGNIDKSIAFEEVLVLSSFMCKTSQVPATSNKGAGPSMLEGRSGYGSTMQYSPKFTSGDYPATTQKYGQKGEKMLTDYPSGREIDSHMLKEQVHILGEICKMSHLFGLLTPLLLVINISISTMPRTAPCPVIKVEKIPLTFQSEEHYFRSFVYPFLEETRKELDSSMKMMYKATFSKIYSFKKAKGKEKTMYDVTFGNWRNTER</sequence>
<accession>A0AAU9LIV1</accession>
<dbReference type="InterPro" id="IPR018200">
    <property type="entry name" value="USP_CS"/>
</dbReference>
<dbReference type="PANTHER" id="PTHR24006">
    <property type="entry name" value="UBIQUITIN CARBOXYL-TERMINAL HYDROLASE"/>
    <property type="match status" value="1"/>
</dbReference>
<keyword evidence="5" id="KW-0833">Ubl conjugation pathway</keyword>
<evidence type="ECO:0000256" key="5">
    <source>
        <dbReference type="ARBA" id="ARBA00022786"/>
    </source>
</evidence>
<name>A0AAU9LIV1_9ASTR</name>
<dbReference type="GO" id="GO:0004843">
    <property type="term" value="F:cysteine-type deubiquitinase activity"/>
    <property type="evidence" value="ECO:0007669"/>
    <property type="project" value="UniProtKB-EC"/>
</dbReference>
<keyword evidence="7" id="KW-0788">Thiol protease</keyword>
<keyword evidence="10" id="KW-1185">Reference proteome</keyword>
<dbReference type="SUPFAM" id="SSF54001">
    <property type="entry name" value="Cysteine proteinases"/>
    <property type="match status" value="1"/>
</dbReference>
<keyword evidence="6" id="KW-0378">Hydrolase</keyword>
<dbReference type="GO" id="GO:0005634">
    <property type="term" value="C:nucleus"/>
    <property type="evidence" value="ECO:0007669"/>
    <property type="project" value="TreeGrafter"/>
</dbReference>
<gene>
    <name evidence="9" type="ORF">LVIROSA_LOCUS2160</name>
</gene>
<evidence type="ECO:0000259" key="8">
    <source>
        <dbReference type="PROSITE" id="PS50235"/>
    </source>
</evidence>
<dbReference type="EC" id="3.4.19.12" evidence="3"/>
<evidence type="ECO:0000256" key="7">
    <source>
        <dbReference type="ARBA" id="ARBA00022807"/>
    </source>
</evidence>
<dbReference type="GO" id="GO:0016579">
    <property type="term" value="P:protein deubiquitination"/>
    <property type="evidence" value="ECO:0007669"/>
    <property type="project" value="InterPro"/>
</dbReference>
<keyword evidence="4" id="KW-0645">Protease</keyword>
<dbReference type="InterPro" id="IPR028889">
    <property type="entry name" value="USP"/>
</dbReference>
<evidence type="ECO:0000256" key="1">
    <source>
        <dbReference type="ARBA" id="ARBA00000707"/>
    </source>
</evidence>
<dbReference type="PANTHER" id="PTHR24006:SF758">
    <property type="entry name" value="UBIQUITIN CARBOXYL-TERMINAL HYDROLASE 36"/>
    <property type="match status" value="1"/>
</dbReference>
<feature type="domain" description="USP" evidence="8">
    <location>
        <begin position="25"/>
        <end position="394"/>
    </location>
</feature>
<dbReference type="InterPro" id="IPR050164">
    <property type="entry name" value="Peptidase_C19"/>
</dbReference>
<dbReference type="GO" id="GO:0005829">
    <property type="term" value="C:cytosol"/>
    <property type="evidence" value="ECO:0007669"/>
    <property type="project" value="TreeGrafter"/>
</dbReference>
<dbReference type="EMBL" id="CAKMRJ010000001">
    <property type="protein sequence ID" value="CAH1414237.1"/>
    <property type="molecule type" value="Genomic_DNA"/>
</dbReference>
<dbReference type="Pfam" id="PF00443">
    <property type="entry name" value="UCH"/>
    <property type="match status" value="1"/>
</dbReference>
<evidence type="ECO:0000256" key="2">
    <source>
        <dbReference type="ARBA" id="ARBA00009085"/>
    </source>
</evidence>
<evidence type="ECO:0000256" key="3">
    <source>
        <dbReference type="ARBA" id="ARBA00012759"/>
    </source>
</evidence>
<proteinExistence type="inferred from homology"/>
<evidence type="ECO:0000256" key="4">
    <source>
        <dbReference type="ARBA" id="ARBA00022670"/>
    </source>
</evidence>
<dbReference type="PROSITE" id="PS50235">
    <property type="entry name" value="USP_3"/>
    <property type="match status" value="1"/>
</dbReference>
<dbReference type="AlphaFoldDB" id="A0AAU9LIV1"/>
<dbReference type="PROSITE" id="PS00972">
    <property type="entry name" value="USP_1"/>
    <property type="match status" value="1"/>
</dbReference>
<dbReference type="InterPro" id="IPR001394">
    <property type="entry name" value="Peptidase_C19_UCH"/>
</dbReference>
<comment type="caution">
    <text evidence="9">The sequence shown here is derived from an EMBL/GenBank/DDBJ whole genome shotgun (WGS) entry which is preliminary data.</text>
</comment>
<dbReference type="GO" id="GO:0006508">
    <property type="term" value="P:proteolysis"/>
    <property type="evidence" value="ECO:0007669"/>
    <property type="project" value="UniProtKB-KW"/>
</dbReference>
<protein>
    <recommendedName>
        <fullName evidence="3">ubiquitinyl hydrolase 1</fullName>
        <ecNumber evidence="3">3.4.19.12</ecNumber>
    </recommendedName>
</protein>
<evidence type="ECO:0000313" key="9">
    <source>
        <dbReference type="EMBL" id="CAH1414237.1"/>
    </source>
</evidence>
<evidence type="ECO:0000313" key="10">
    <source>
        <dbReference type="Proteomes" id="UP001157418"/>
    </source>
</evidence>
<comment type="catalytic activity">
    <reaction evidence="1">
        <text>Thiol-dependent hydrolysis of ester, thioester, amide, peptide and isopeptide bonds formed by the C-terminal Gly of ubiquitin (a 76-residue protein attached to proteins as an intracellular targeting signal).</text>
        <dbReference type="EC" id="3.4.19.12"/>
    </reaction>
</comment>
<evidence type="ECO:0000256" key="6">
    <source>
        <dbReference type="ARBA" id="ARBA00022801"/>
    </source>
</evidence>
<reference evidence="9 10" key="1">
    <citation type="submission" date="2022-01" db="EMBL/GenBank/DDBJ databases">
        <authorList>
            <person name="Xiong W."/>
            <person name="Schranz E."/>
        </authorList>
    </citation>
    <scope>NUCLEOTIDE SEQUENCE [LARGE SCALE GENOMIC DNA]</scope>
</reference>
<dbReference type="FunFam" id="3.90.70.10:FF:000119">
    <property type="entry name" value="Ubiquitin specific peptidase 36"/>
    <property type="match status" value="1"/>
</dbReference>
<dbReference type="InterPro" id="IPR038765">
    <property type="entry name" value="Papain-like_cys_pep_sf"/>
</dbReference>